<dbReference type="InterPro" id="IPR012312">
    <property type="entry name" value="Hemerythrin-like"/>
</dbReference>
<name>A0A285V9R7_9ACTN</name>
<evidence type="ECO:0000259" key="2">
    <source>
        <dbReference type="Pfam" id="PF01814"/>
    </source>
</evidence>
<evidence type="ECO:0000256" key="1">
    <source>
        <dbReference type="SAM" id="MobiDB-lite"/>
    </source>
</evidence>
<sequence>MTAVHAGTATSVLPVPRAPADGPVGPAPSGLAGTVPVPGGRAAAYQRVLHRLVRRELRLLAELLSWAPPAEPGRTRALTQHADLVSRLLLAHHRLEREALWPALLDAVPGRAGTALHDAIADWTTRAAGIDSAVRGLATAARQWEVTGTAAARDALAGACLRLAGAVEAHTADEERVLLPLLDAHLDAARWSAVAATASCRLTRRERRLVLGLALEDSCAGDRARLLDGLSRRRRWAWRLVGAGRYRAAVVRLRGEPPAA</sequence>
<feature type="region of interest" description="Disordered" evidence="1">
    <location>
        <begin position="1"/>
        <end position="32"/>
    </location>
</feature>
<dbReference type="Gene3D" id="1.20.120.520">
    <property type="entry name" value="nmb1532 protein domain like"/>
    <property type="match status" value="1"/>
</dbReference>
<dbReference type="Pfam" id="PF01814">
    <property type="entry name" value="Hemerythrin"/>
    <property type="match status" value="1"/>
</dbReference>
<dbReference type="Proteomes" id="UP000219435">
    <property type="component" value="Unassembled WGS sequence"/>
</dbReference>
<protein>
    <submittedName>
        <fullName evidence="3">Hemerythrin HHE cation binding domain-containing protein</fullName>
    </submittedName>
</protein>
<accession>A0A285V9R7</accession>
<organism evidence="3 4">
    <name type="scientific">Blastococcus aggregatus</name>
    <dbReference type="NCBI Taxonomy" id="38502"/>
    <lineage>
        <taxon>Bacteria</taxon>
        <taxon>Bacillati</taxon>
        <taxon>Actinomycetota</taxon>
        <taxon>Actinomycetes</taxon>
        <taxon>Geodermatophilales</taxon>
        <taxon>Geodermatophilaceae</taxon>
        <taxon>Blastococcus</taxon>
    </lineage>
</organism>
<evidence type="ECO:0000313" key="4">
    <source>
        <dbReference type="Proteomes" id="UP000219435"/>
    </source>
</evidence>
<proteinExistence type="predicted"/>
<dbReference type="OrthoDB" id="5197650at2"/>
<dbReference type="RefSeq" id="WP_097195875.1">
    <property type="nucleotide sequence ID" value="NZ_OBQI01000004.1"/>
</dbReference>
<reference evidence="4" key="1">
    <citation type="submission" date="2017-08" db="EMBL/GenBank/DDBJ databases">
        <authorList>
            <person name="Varghese N."/>
            <person name="Submissions S."/>
        </authorList>
    </citation>
    <scope>NUCLEOTIDE SEQUENCE [LARGE SCALE GENOMIC DNA]</scope>
    <source>
        <strain evidence="4">DSM 4725</strain>
    </source>
</reference>
<feature type="domain" description="Hemerythrin-like" evidence="2">
    <location>
        <begin position="50"/>
        <end position="182"/>
    </location>
</feature>
<dbReference type="EMBL" id="OBQI01000004">
    <property type="protein sequence ID" value="SOC50338.1"/>
    <property type="molecule type" value="Genomic_DNA"/>
</dbReference>
<keyword evidence="4" id="KW-1185">Reference proteome</keyword>
<dbReference type="AlphaFoldDB" id="A0A285V9R7"/>
<evidence type="ECO:0000313" key="3">
    <source>
        <dbReference type="EMBL" id="SOC50338.1"/>
    </source>
</evidence>
<gene>
    <name evidence="3" type="ORF">SAMN05660748_3085</name>
</gene>